<accession>A0A067EYN4</accession>
<evidence type="ECO:0000313" key="2">
    <source>
        <dbReference type="EMBL" id="KDO56071.1"/>
    </source>
</evidence>
<evidence type="ECO:0000256" key="1">
    <source>
        <dbReference type="SAM" id="MobiDB-lite"/>
    </source>
</evidence>
<feature type="region of interest" description="Disordered" evidence="1">
    <location>
        <begin position="1"/>
        <end position="63"/>
    </location>
</feature>
<feature type="compositionally biased region" description="Polar residues" evidence="1">
    <location>
        <begin position="1"/>
        <end position="12"/>
    </location>
</feature>
<dbReference type="EMBL" id="KK784976">
    <property type="protein sequence ID" value="KDO56071.1"/>
    <property type="molecule type" value="Genomic_DNA"/>
</dbReference>
<sequence length="124" mass="14052">MDEPSGSSISGKSQRDPSSALEINEPSGSSISKKSQRDPSSALKIYEPSGASISGKSKRDPSSALEIYEPSGFTELTTSNVKRLLYKMKNIFLRWPYFDWMQMILLFDAYWRELTQKSMVLHHI</sequence>
<reference evidence="2 3" key="1">
    <citation type="submission" date="2014-04" db="EMBL/GenBank/DDBJ databases">
        <authorList>
            <consortium name="International Citrus Genome Consortium"/>
            <person name="Gmitter F."/>
            <person name="Chen C."/>
            <person name="Farmerie W."/>
            <person name="Harkins T."/>
            <person name="Desany B."/>
            <person name="Mohiuddin M."/>
            <person name="Kodira C."/>
            <person name="Borodovsky M."/>
            <person name="Lomsadze A."/>
            <person name="Burns P."/>
            <person name="Jenkins J."/>
            <person name="Prochnik S."/>
            <person name="Shu S."/>
            <person name="Chapman J."/>
            <person name="Pitluck S."/>
            <person name="Schmutz J."/>
            <person name="Rokhsar D."/>
        </authorList>
    </citation>
    <scope>NUCLEOTIDE SEQUENCE</scope>
</reference>
<gene>
    <name evidence="2" type="ORF">CISIN_1g045594mg</name>
</gene>
<keyword evidence="3" id="KW-1185">Reference proteome</keyword>
<name>A0A067EYN4_CITSI</name>
<dbReference type="AlphaFoldDB" id="A0A067EYN4"/>
<organism evidence="2 3">
    <name type="scientific">Citrus sinensis</name>
    <name type="common">Sweet orange</name>
    <name type="synonym">Citrus aurantium var. sinensis</name>
    <dbReference type="NCBI Taxonomy" id="2711"/>
    <lineage>
        <taxon>Eukaryota</taxon>
        <taxon>Viridiplantae</taxon>
        <taxon>Streptophyta</taxon>
        <taxon>Embryophyta</taxon>
        <taxon>Tracheophyta</taxon>
        <taxon>Spermatophyta</taxon>
        <taxon>Magnoliopsida</taxon>
        <taxon>eudicotyledons</taxon>
        <taxon>Gunneridae</taxon>
        <taxon>Pentapetalae</taxon>
        <taxon>rosids</taxon>
        <taxon>malvids</taxon>
        <taxon>Sapindales</taxon>
        <taxon>Rutaceae</taxon>
        <taxon>Aurantioideae</taxon>
        <taxon>Citrus</taxon>
    </lineage>
</organism>
<protein>
    <submittedName>
        <fullName evidence="2">Uncharacterized protein</fullName>
    </submittedName>
</protein>
<dbReference type="Proteomes" id="UP000027120">
    <property type="component" value="Unassembled WGS sequence"/>
</dbReference>
<proteinExistence type="predicted"/>
<evidence type="ECO:0000313" key="3">
    <source>
        <dbReference type="Proteomes" id="UP000027120"/>
    </source>
</evidence>